<dbReference type="RefSeq" id="WP_132000535.1">
    <property type="nucleotide sequence ID" value="NZ_SMFK01000001.1"/>
</dbReference>
<keyword evidence="2" id="KW-1185">Reference proteome</keyword>
<reference evidence="1 2" key="1">
    <citation type="submission" date="2019-03" db="EMBL/GenBank/DDBJ databases">
        <title>Flavobacterium AR-3-4 sp. nov. isolated from arctic soil.</title>
        <authorList>
            <person name="Chaudhary D.K."/>
        </authorList>
    </citation>
    <scope>NUCLEOTIDE SEQUENCE [LARGE SCALE GENOMIC DNA]</scope>
    <source>
        <strain evidence="1 2">AR-3-4</strain>
    </source>
</reference>
<name>A0A4R5CI06_9FLAO</name>
<dbReference type="Proteomes" id="UP000295479">
    <property type="component" value="Unassembled WGS sequence"/>
</dbReference>
<dbReference type="EMBL" id="SMFK01000001">
    <property type="protein sequence ID" value="TDD99395.1"/>
    <property type="molecule type" value="Genomic_DNA"/>
</dbReference>
<gene>
    <name evidence="1" type="ORF">E0F76_01325</name>
</gene>
<dbReference type="AlphaFoldDB" id="A0A4R5CI06"/>
<dbReference type="OrthoDB" id="1060501at2"/>
<protein>
    <submittedName>
        <fullName evidence="1">Uncharacterized protein</fullName>
    </submittedName>
</protein>
<evidence type="ECO:0000313" key="1">
    <source>
        <dbReference type="EMBL" id="TDD99395.1"/>
    </source>
</evidence>
<comment type="caution">
    <text evidence="1">The sequence shown here is derived from an EMBL/GenBank/DDBJ whole genome shotgun (WGS) entry which is preliminary data.</text>
</comment>
<accession>A0A4R5CI06</accession>
<proteinExistence type="predicted"/>
<dbReference type="Pfam" id="PF10139">
    <property type="entry name" value="Virul_Fac"/>
    <property type="match status" value="1"/>
</dbReference>
<dbReference type="InterPro" id="IPR017030">
    <property type="entry name" value="Vir_effector_SfrC"/>
</dbReference>
<organism evidence="1 2">
    <name type="scientific">Flavobacterium cellulosilyticum</name>
    <dbReference type="NCBI Taxonomy" id="2541731"/>
    <lineage>
        <taxon>Bacteria</taxon>
        <taxon>Pseudomonadati</taxon>
        <taxon>Bacteroidota</taxon>
        <taxon>Flavobacteriia</taxon>
        <taxon>Flavobacteriales</taxon>
        <taxon>Flavobacteriaceae</taxon>
        <taxon>Flavobacterium</taxon>
    </lineage>
</organism>
<evidence type="ECO:0000313" key="2">
    <source>
        <dbReference type="Proteomes" id="UP000295479"/>
    </source>
</evidence>
<sequence>MEQKIQTQLELIKKSNAWIKNSLDGEKQKNAYRNMVDCRRKLNKKKFALEGNPAAAMYGESQAGKSYLVSALLSEAGKPFMVLDGLGNEFDFKNQINPRGNEMESTSVVTRFSTKYKWINPDFPIIAKLLSPTDIILVICEAYYNNLKVNKPLSFEELKEKISSFESIYKNKQDCQNLIIEDDILDIEDYFNNNFSKLVYNNIKDANFFEKISVLVTKISPDEWKDVFSLFWNFNPQLTKLFDDLIKQYKQLNFADTIYLPIDAVLRSKGTLLDVSRLDEIYDSFKGQETEYSAKSNVFYKDRDGNEQMTEFSKPYLCALTAELIFVLPETIKTNKPFLAQTDLLDFPGLRRSENTSEDKITDLSLTTLLRRGRVDYLFNKYSSYERINTLLFCQKHSQSGQSVMPEKLNSWIGNMIGKTSAERENFKSPVSPLFVISTWFNKDMEFDNNDDKQGKIQSLNERWNQRFSKTLEKEIFKIDTYPWLIDWTKSNPNFQNIFLLRDFDKSSEFNSQIYIGFNQYKEEKEEKIHNDYPNFREDLKRSFIDFDFVKRHFENPSESWDRAASINEDGTKLIIEKLTIAANNINSARLEKTQTELNEISQTICAELLKHFHSNDKDKELQKAKSIAGDIQFKLDTAFRGDGIKLYGQLMKELMIDEGAVLELYRKKIDDIEHRDVINMNIYSTYRQRIPVVENDTVDAYFERLCTHYEKTSEEQKEYFRTELELKQIDLEELIHSNSNLIKNNAQQLAEVLLEHWIAYVALNNKNTIQQILASEGSSALQDMTELFQKLFEKLGLAKLIAEKIRRYIDGYNKTDFPYEIIADISAELLNKCINTVGFEYFDESEISDLRQANENNNLGLVLDQHTNPKEKSVSELFEKIENWTDIIQSKPEEMKSLPSYHNYLSWYNRLKIGFVSVCDIPNYDIVANEKLGSIIKESETINY</sequence>